<keyword evidence="2 4" id="KW-0808">Transferase</keyword>
<evidence type="ECO:0000256" key="4">
    <source>
        <dbReference type="HAMAP-Rule" id="MF_01812"/>
    </source>
</evidence>
<feature type="domain" description="N-acetyltransferase" evidence="5">
    <location>
        <begin position="9"/>
        <end position="155"/>
    </location>
</feature>
<dbReference type="PANTHER" id="PTHR37817">
    <property type="entry name" value="N-ACETYLTRANSFERASE EIS"/>
    <property type="match status" value="1"/>
</dbReference>
<dbReference type="InterPro" id="IPR036527">
    <property type="entry name" value="SCP2_sterol-bd_dom_sf"/>
</dbReference>
<reference evidence="6 7" key="1">
    <citation type="submission" date="2021-02" db="EMBL/GenBank/DDBJ databases">
        <title>Whole genome sequencing of Streptomyces actuosus VRA1.</title>
        <authorList>
            <person name="Sen G."/>
            <person name="Sen A."/>
        </authorList>
    </citation>
    <scope>NUCLEOTIDE SEQUENCE [LARGE SCALE GENOMIC DNA]</scope>
    <source>
        <strain evidence="6 7">VRA1</strain>
    </source>
</reference>
<dbReference type="PANTHER" id="PTHR37817:SF1">
    <property type="entry name" value="N-ACETYLTRANSFERASE EIS"/>
    <property type="match status" value="1"/>
</dbReference>
<keyword evidence="3 4" id="KW-0012">Acyltransferase</keyword>
<evidence type="ECO:0000259" key="5">
    <source>
        <dbReference type="PROSITE" id="PS51186"/>
    </source>
</evidence>
<dbReference type="RefSeq" id="WP_205383313.1">
    <property type="nucleotide sequence ID" value="NZ_JAFFZS010000008.1"/>
</dbReference>
<keyword evidence="7" id="KW-1185">Reference proteome</keyword>
<dbReference type="InterPro" id="IPR022902">
    <property type="entry name" value="NAcTrfase_Eis"/>
</dbReference>
<feature type="active site" description="Proton donor" evidence="4">
    <location>
        <position position="130"/>
    </location>
</feature>
<dbReference type="HAMAP" id="MF_01812">
    <property type="entry name" value="Eis"/>
    <property type="match status" value="1"/>
</dbReference>
<feature type="active site" description="Proton acceptor; via carboxylate" evidence="4">
    <location>
        <position position="421"/>
    </location>
</feature>
<evidence type="ECO:0000256" key="1">
    <source>
        <dbReference type="ARBA" id="ARBA00009213"/>
    </source>
</evidence>
<dbReference type="Gene3D" id="3.40.630.30">
    <property type="match status" value="2"/>
</dbReference>
<comment type="subunit">
    <text evidence="4">Homohexamer; trimer of dimers.</text>
</comment>
<dbReference type="InterPro" id="IPR041380">
    <property type="entry name" value="Acetyltransf_17"/>
</dbReference>
<dbReference type="Gene3D" id="3.30.1050.10">
    <property type="entry name" value="SCP2 sterol-binding domain"/>
    <property type="match status" value="1"/>
</dbReference>
<comment type="caution">
    <text evidence="4">Lacks conserved residue(s) required for the propagation of feature annotation.</text>
</comment>
<dbReference type="Pfam" id="PF13527">
    <property type="entry name" value="Acetyltransf_9"/>
    <property type="match status" value="1"/>
</dbReference>
<dbReference type="Pfam" id="PF13530">
    <property type="entry name" value="SCP2_2"/>
    <property type="match status" value="1"/>
</dbReference>
<comment type="similarity">
    <text evidence="1 4">Belongs to the acetyltransferase Eis family.</text>
</comment>
<evidence type="ECO:0000256" key="2">
    <source>
        <dbReference type="ARBA" id="ARBA00022679"/>
    </source>
</evidence>
<gene>
    <name evidence="6" type="ORF">JS756_13510</name>
</gene>
<dbReference type="InterPro" id="IPR051554">
    <property type="entry name" value="Acetyltransferase_Eis"/>
</dbReference>
<organism evidence="6 7">
    <name type="scientific">Streptomyces actuosus</name>
    <dbReference type="NCBI Taxonomy" id="1885"/>
    <lineage>
        <taxon>Bacteria</taxon>
        <taxon>Bacillati</taxon>
        <taxon>Actinomycetota</taxon>
        <taxon>Actinomycetes</taxon>
        <taxon>Kitasatosporales</taxon>
        <taxon>Streptomycetaceae</taxon>
        <taxon>Streptomyces</taxon>
    </lineage>
</organism>
<dbReference type="InterPro" id="IPR025559">
    <property type="entry name" value="Eis_dom"/>
</dbReference>
<sequence>MSHPVPHDIDVRPIAEDEFADWQRALNTGFLLEPTLPPEILEVRRRNLASGRLLGAFDRGRCVATFRSFPQEVTAVGGTPVAADAITSVTVTPTHRRRGLLTRMMGSDLTAARERGDVVASLIAAEYPIYGRFGFGPATTTNEWTIDVPRAGFGPRGPAMPEDGGRVDLVDAEDVRKLGPELHERLRRGQPGAVSRDELWWQVNTGAVRFHADRWREPCYGVYRSADGEVEGMVAYRCDDTWGDAKQPLNTATVLGLMTVTPAAERALWYYLCSIDWVVRVKSGWRSPDDVLPLLLPDPRAARLTTQADWLWLRLLDVARAMEARSYPSAGELVLEVADAAGLAGGRYLLDVAPDGASCTPTSRSADLTLDVSDLARLWLGDESAERLAVLGRVREERAGAVRVADALLRTSRRPWCPDMF</sequence>
<dbReference type="SUPFAM" id="SSF55729">
    <property type="entry name" value="Acyl-CoA N-acyltransferases (Nat)"/>
    <property type="match status" value="1"/>
</dbReference>
<feature type="binding site" evidence="4">
    <location>
        <begin position="97"/>
        <end position="102"/>
    </location>
    <ligand>
        <name>acetyl-CoA</name>
        <dbReference type="ChEBI" id="CHEBI:57288"/>
    </ligand>
</feature>
<dbReference type="PROSITE" id="PS51186">
    <property type="entry name" value="GNAT"/>
    <property type="match status" value="1"/>
</dbReference>
<dbReference type="SUPFAM" id="SSF55718">
    <property type="entry name" value="SCP-like"/>
    <property type="match status" value="1"/>
</dbReference>
<accession>A0ABS2VPZ2</accession>
<dbReference type="EMBL" id="JAFFZS010000008">
    <property type="protein sequence ID" value="MBN0045109.1"/>
    <property type="molecule type" value="Genomic_DNA"/>
</dbReference>
<dbReference type="InterPro" id="IPR016181">
    <property type="entry name" value="Acyl_CoA_acyltransferase"/>
</dbReference>
<comment type="caution">
    <text evidence="6">The sequence shown here is derived from an EMBL/GenBank/DDBJ whole genome shotgun (WGS) entry which is preliminary data.</text>
</comment>
<proteinExistence type="inferred from homology"/>
<dbReference type="Pfam" id="PF17668">
    <property type="entry name" value="Acetyltransf_17"/>
    <property type="match status" value="1"/>
</dbReference>
<dbReference type="InterPro" id="IPR000182">
    <property type="entry name" value="GNAT_dom"/>
</dbReference>
<protein>
    <submittedName>
        <fullName evidence="6">GNAT family N-acetyltransferase</fullName>
    </submittedName>
</protein>
<dbReference type="Proteomes" id="UP000788262">
    <property type="component" value="Unassembled WGS sequence"/>
</dbReference>
<evidence type="ECO:0000313" key="6">
    <source>
        <dbReference type="EMBL" id="MBN0045109.1"/>
    </source>
</evidence>
<dbReference type="NCBIfam" id="NF002367">
    <property type="entry name" value="PRK01346.1-4"/>
    <property type="match status" value="1"/>
</dbReference>
<feature type="binding site" evidence="4">
    <location>
        <begin position="89"/>
        <end position="91"/>
    </location>
    <ligand>
        <name>acetyl-CoA</name>
        <dbReference type="ChEBI" id="CHEBI:57288"/>
    </ligand>
</feature>
<evidence type="ECO:0000256" key="3">
    <source>
        <dbReference type="ARBA" id="ARBA00023315"/>
    </source>
</evidence>
<name>A0ABS2VPZ2_STRAS</name>
<evidence type="ECO:0000313" key="7">
    <source>
        <dbReference type="Proteomes" id="UP000788262"/>
    </source>
</evidence>